<comment type="pathway">
    <text evidence="2">Cell wall biogenesis; peptidoglycan biosynthesis.</text>
</comment>
<dbReference type="InterPro" id="IPR012907">
    <property type="entry name" value="Peptidase_S11_C"/>
</dbReference>
<dbReference type="InterPro" id="IPR001967">
    <property type="entry name" value="Peptidase_S11_N"/>
</dbReference>
<evidence type="ECO:0000259" key="14">
    <source>
        <dbReference type="SMART" id="SM00936"/>
    </source>
</evidence>
<dbReference type="Proteomes" id="UP000831537">
    <property type="component" value="Chromosome"/>
</dbReference>
<keyword evidence="5 15" id="KW-0121">Carboxypeptidase</keyword>
<keyword evidence="9" id="KW-0133">Cell shape</keyword>
<dbReference type="RefSeq" id="WP_244741011.1">
    <property type="nucleotide sequence ID" value="NZ_CP095071.1"/>
</dbReference>
<comment type="function">
    <text evidence="1">Removes C-terminal D-alanyl residues from sugar-peptide cell wall precursors.</text>
</comment>
<gene>
    <name evidence="15" type="ORF">MUN87_13710</name>
</gene>
<dbReference type="InterPro" id="IPR037167">
    <property type="entry name" value="Peptidase_S11_C_sf"/>
</dbReference>
<proteinExistence type="inferred from homology"/>
<comment type="similarity">
    <text evidence="3 13">Belongs to the peptidase S11 family.</text>
</comment>
<feature type="domain" description="Peptidase S11 D-Ala-D-Ala carboxypeptidase A C-terminal" evidence="14">
    <location>
        <begin position="305"/>
        <end position="415"/>
    </location>
</feature>
<dbReference type="InterPro" id="IPR015956">
    <property type="entry name" value="Peniciliin-bd_prot_C_sf"/>
</dbReference>
<reference evidence="15 16" key="1">
    <citation type="submission" date="2022-04" db="EMBL/GenBank/DDBJ databases">
        <title>Gracilibacillus sp. isolated from saltern.</title>
        <authorList>
            <person name="Won M."/>
            <person name="Lee C.-M."/>
            <person name="Woen H.-Y."/>
            <person name="Kwon S.-W."/>
        </authorList>
    </citation>
    <scope>NUCLEOTIDE SEQUENCE [LARGE SCALE GENOMIC DNA]</scope>
    <source>
        <strain evidence="15 16">SSPM10-3</strain>
    </source>
</reference>
<dbReference type="InterPro" id="IPR012338">
    <property type="entry name" value="Beta-lactam/transpept-like"/>
</dbReference>
<keyword evidence="15" id="KW-0560">Oxidoreductase</keyword>
<dbReference type="GO" id="GO:0004180">
    <property type="term" value="F:carboxypeptidase activity"/>
    <property type="evidence" value="ECO:0007669"/>
    <property type="project" value="UniProtKB-KW"/>
</dbReference>
<dbReference type="PRINTS" id="PR00725">
    <property type="entry name" value="DADACBPTASE1"/>
</dbReference>
<dbReference type="Gene3D" id="3.40.710.10">
    <property type="entry name" value="DD-peptidase/beta-lactamase superfamily"/>
    <property type="match status" value="1"/>
</dbReference>
<keyword evidence="6" id="KW-0645">Protease</keyword>
<evidence type="ECO:0000256" key="2">
    <source>
        <dbReference type="ARBA" id="ARBA00004752"/>
    </source>
</evidence>
<dbReference type="SUPFAM" id="SSF56601">
    <property type="entry name" value="beta-lactamase/transpeptidase-like"/>
    <property type="match status" value="1"/>
</dbReference>
<comment type="catalytic activity">
    <reaction evidence="12">
        <text>Preferential cleavage: (Ac)2-L-Lys-D-Ala-|-D-Ala. Also transpeptidation of peptidyl-alanyl moieties that are N-acyl substituents of D-alanine.</text>
        <dbReference type="EC" id="3.4.16.4"/>
    </reaction>
</comment>
<protein>
    <recommendedName>
        <fullName evidence="4">serine-type D-Ala-D-Ala carboxypeptidase</fullName>
        <ecNumber evidence="4">3.4.16.4</ecNumber>
    </recommendedName>
</protein>
<keyword evidence="16" id="KW-1185">Reference proteome</keyword>
<evidence type="ECO:0000256" key="3">
    <source>
        <dbReference type="ARBA" id="ARBA00007164"/>
    </source>
</evidence>
<keyword evidence="7" id="KW-0732">Signal</keyword>
<keyword evidence="8" id="KW-0378">Hydrolase</keyword>
<dbReference type="SMART" id="SM00936">
    <property type="entry name" value="PBP5_C"/>
    <property type="match status" value="1"/>
</dbReference>
<evidence type="ECO:0000256" key="10">
    <source>
        <dbReference type="ARBA" id="ARBA00022984"/>
    </source>
</evidence>
<dbReference type="PANTHER" id="PTHR21581:SF11">
    <property type="entry name" value="D-ALANYL-D-ALANINE CARBOXYPEPTIDASE DACA"/>
    <property type="match status" value="1"/>
</dbReference>
<name>A0ABY4GHY1_9BACI</name>
<dbReference type="InterPro" id="IPR018044">
    <property type="entry name" value="Peptidase_S11"/>
</dbReference>
<evidence type="ECO:0000256" key="7">
    <source>
        <dbReference type="ARBA" id="ARBA00022729"/>
    </source>
</evidence>
<evidence type="ECO:0000256" key="13">
    <source>
        <dbReference type="RuleBase" id="RU004016"/>
    </source>
</evidence>
<accession>A0ABY4GHY1</accession>
<evidence type="ECO:0000313" key="15">
    <source>
        <dbReference type="EMBL" id="UOQ83808.1"/>
    </source>
</evidence>
<keyword evidence="15" id="KW-0503">Monooxygenase</keyword>
<evidence type="ECO:0000256" key="9">
    <source>
        <dbReference type="ARBA" id="ARBA00022960"/>
    </source>
</evidence>
<evidence type="ECO:0000256" key="8">
    <source>
        <dbReference type="ARBA" id="ARBA00022801"/>
    </source>
</evidence>
<evidence type="ECO:0000313" key="16">
    <source>
        <dbReference type="Proteomes" id="UP000831537"/>
    </source>
</evidence>
<keyword evidence="11" id="KW-0961">Cell wall biogenesis/degradation</keyword>
<dbReference type="EC" id="3.4.16.4" evidence="4"/>
<dbReference type="Gene3D" id="2.60.410.10">
    <property type="entry name" value="D-Ala-D-Ala carboxypeptidase, C-terminal domain"/>
    <property type="match status" value="1"/>
</dbReference>
<dbReference type="GO" id="GO:0004497">
    <property type="term" value="F:monooxygenase activity"/>
    <property type="evidence" value="ECO:0007669"/>
    <property type="project" value="UniProtKB-KW"/>
</dbReference>
<sequence length="446" mass="49488">MKDVMKKVSILVVMAVLMITTFSINNIKVSAATNLDVKAESAIIVDANSGRILYEKQSDLKLPPASMTKMMTEYLVLEAIEAGTISWDTTTQIGDYAYWLSSNNSFSGIGLRQNKQYTVRELYEAMAIYSDNATTVALTELVAGSEGEFVKMMNAKAEEMGLQEYKFVNSTGLSNTDLEEYHPEGTEPNADNLLSARSAALLAYHLVNDHPEALDYSSMLSTTLDDRELTNWNWMLPWDDNNFTQFGFEGVDGLKTGHTDAAGYCFTGTAQQGDRRIITVVMKTNSETERFVETKKLMEYGFSQFEQAELFSADYQVEDQKTLPVSKGKEDEVEIKTAEAVATTIKTGEEDLYQIKYEMDPEKLTEDGTLEAPVEAGEKVGEAVIEYTGETDNGYIGGADNVQRVDVVTSNAVEKSNWFMLTLGAIGDFFANVFTTVVDFFKGLFS</sequence>
<dbReference type="SUPFAM" id="SSF69189">
    <property type="entry name" value="Penicillin-binding protein associated domain"/>
    <property type="match status" value="1"/>
</dbReference>
<organism evidence="15 16">
    <name type="scientific">Gracilibacillus salinarum</name>
    <dbReference type="NCBI Taxonomy" id="2932255"/>
    <lineage>
        <taxon>Bacteria</taxon>
        <taxon>Bacillati</taxon>
        <taxon>Bacillota</taxon>
        <taxon>Bacilli</taxon>
        <taxon>Bacillales</taxon>
        <taxon>Bacillaceae</taxon>
        <taxon>Gracilibacillus</taxon>
    </lineage>
</organism>
<evidence type="ECO:0000256" key="1">
    <source>
        <dbReference type="ARBA" id="ARBA00003217"/>
    </source>
</evidence>
<dbReference type="EMBL" id="CP095071">
    <property type="protein sequence ID" value="UOQ83808.1"/>
    <property type="molecule type" value="Genomic_DNA"/>
</dbReference>
<dbReference type="Pfam" id="PF07943">
    <property type="entry name" value="PBP5_C"/>
    <property type="match status" value="1"/>
</dbReference>
<evidence type="ECO:0000256" key="4">
    <source>
        <dbReference type="ARBA" id="ARBA00012448"/>
    </source>
</evidence>
<evidence type="ECO:0000256" key="12">
    <source>
        <dbReference type="ARBA" id="ARBA00034000"/>
    </source>
</evidence>
<keyword evidence="10" id="KW-0573">Peptidoglycan synthesis</keyword>
<dbReference type="Pfam" id="PF00768">
    <property type="entry name" value="Peptidase_S11"/>
    <property type="match status" value="1"/>
</dbReference>
<dbReference type="PANTHER" id="PTHR21581">
    <property type="entry name" value="D-ALANYL-D-ALANINE CARBOXYPEPTIDASE"/>
    <property type="match status" value="1"/>
</dbReference>
<evidence type="ECO:0000256" key="11">
    <source>
        <dbReference type="ARBA" id="ARBA00023316"/>
    </source>
</evidence>
<evidence type="ECO:0000256" key="5">
    <source>
        <dbReference type="ARBA" id="ARBA00022645"/>
    </source>
</evidence>
<evidence type="ECO:0000256" key="6">
    <source>
        <dbReference type="ARBA" id="ARBA00022670"/>
    </source>
</evidence>